<evidence type="ECO:0000256" key="1">
    <source>
        <dbReference type="SAM" id="Phobius"/>
    </source>
</evidence>
<keyword evidence="1" id="KW-1133">Transmembrane helix</keyword>
<dbReference type="VEuPathDB" id="MicrosporidiaDB:TUBRATIS_30780"/>
<keyword evidence="1" id="KW-0812">Transmembrane</keyword>
<accession>A0A437AHF8</accession>
<organism evidence="2 3">
    <name type="scientific">Tubulinosema ratisbonensis</name>
    <dbReference type="NCBI Taxonomy" id="291195"/>
    <lineage>
        <taxon>Eukaryota</taxon>
        <taxon>Fungi</taxon>
        <taxon>Fungi incertae sedis</taxon>
        <taxon>Microsporidia</taxon>
        <taxon>Tubulinosematoidea</taxon>
        <taxon>Tubulinosematidae</taxon>
        <taxon>Tubulinosema</taxon>
    </lineage>
</organism>
<feature type="transmembrane region" description="Helical" evidence="1">
    <location>
        <begin position="63"/>
        <end position="84"/>
    </location>
</feature>
<feature type="transmembrane region" description="Helical" evidence="1">
    <location>
        <begin position="30"/>
        <end position="51"/>
    </location>
</feature>
<feature type="transmembrane region" description="Helical" evidence="1">
    <location>
        <begin position="234"/>
        <end position="255"/>
    </location>
</feature>
<protein>
    <submittedName>
        <fullName evidence="2">Uncharacterized protein</fullName>
    </submittedName>
</protein>
<feature type="transmembrane region" description="Helical" evidence="1">
    <location>
        <begin position="200"/>
        <end position="222"/>
    </location>
</feature>
<feature type="transmembrane region" description="Helical" evidence="1">
    <location>
        <begin position="137"/>
        <end position="159"/>
    </location>
</feature>
<keyword evidence="3" id="KW-1185">Reference proteome</keyword>
<dbReference type="Proteomes" id="UP000282876">
    <property type="component" value="Unassembled WGS sequence"/>
</dbReference>
<evidence type="ECO:0000313" key="3">
    <source>
        <dbReference type="Proteomes" id="UP000282876"/>
    </source>
</evidence>
<evidence type="ECO:0000313" key="2">
    <source>
        <dbReference type="EMBL" id="RVD90489.1"/>
    </source>
</evidence>
<proteinExistence type="predicted"/>
<name>A0A437AHF8_9MICR</name>
<feature type="transmembrane region" description="Helical" evidence="1">
    <location>
        <begin position="96"/>
        <end position="117"/>
    </location>
</feature>
<keyword evidence="1" id="KW-0472">Membrane</keyword>
<sequence>MKNCKKKVENETFRSIITLQDFLEGKPKSLFINEYSLIFTCLECLLFLNLFVRMDHSALSKNIYLALLLFQISIISSLLIFRMFCTKYKYKVYKIITSWIIILFIYLLLKFIVLLIITTLFDSYQLLIHILINQSTFKIEISCLFFIYLIMFLGIFKIFSTKLKTFKGKILILEFIVVFFSFVLVLLFLFSLFIFQEAPYMVISILIFVFHTLVTILLPFIFIKRVKEIENLKYFFYMFSMVKIFLTKIILFKFLTEYFIYKHGLKIFLNFYVLTNE</sequence>
<dbReference type="EMBL" id="RCSS01000935">
    <property type="protein sequence ID" value="RVD90489.1"/>
    <property type="molecule type" value="Genomic_DNA"/>
</dbReference>
<dbReference type="AlphaFoldDB" id="A0A437AHF8"/>
<reference evidence="2 3" key="1">
    <citation type="submission" date="2018-10" db="EMBL/GenBank/DDBJ databases">
        <title>Draft genome sequence of the microsporidian Tubulinosema ratisbonensis.</title>
        <authorList>
            <person name="Polonais V."/>
            <person name="Peyretaillade E."/>
            <person name="Niehus S."/>
            <person name="Wawrzyniak I."/>
            <person name="Franchet A."/>
            <person name="Gaspin C."/>
            <person name="Reichstadt M."/>
            <person name="Belser C."/>
            <person name="Labadie K."/>
            <person name="Delbac F."/>
            <person name="Ferrandon D."/>
        </authorList>
    </citation>
    <scope>NUCLEOTIDE SEQUENCE [LARGE SCALE GENOMIC DNA]</scope>
    <source>
        <strain evidence="2 3">Franzen</strain>
    </source>
</reference>
<feature type="transmembrane region" description="Helical" evidence="1">
    <location>
        <begin position="171"/>
        <end position="194"/>
    </location>
</feature>
<comment type="caution">
    <text evidence="2">The sequence shown here is derived from an EMBL/GenBank/DDBJ whole genome shotgun (WGS) entry which is preliminary data.</text>
</comment>
<gene>
    <name evidence="2" type="ORF">TUBRATIS_30780</name>
</gene>